<organism evidence="1 2">
    <name type="scientific">Haloferula chungangensis</name>
    <dbReference type="NCBI Taxonomy" id="1048331"/>
    <lineage>
        <taxon>Bacteria</taxon>
        <taxon>Pseudomonadati</taxon>
        <taxon>Verrucomicrobiota</taxon>
        <taxon>Verrucomicrobiia</taxon>
        <taxon>Verrucomicrobiales</taxon>
        <taxon>Verrucomicrobiaceae</taxon>
        <taxon>Haloferula</taxon>
    </lineage>
</organism>
<dbReference type="Proteomes" id="UP001596472">
    <property type="component" value="Unassembled WGS sequence"/>
</dbReference>
<evidence type="ECO:0000313" key="1">
    <source>
        <dbReference type="EMBL" id="MFC7336334.1"/>
    </source>
</evidence>
<gene>
    <name evidence="1" type="ORF">ACFQY0_04025</name>
</gene>
<proteinExistence type="predicted"/>
<comment type="caution">
    <text evidence="1">The sequence shown here is derived from an EMBL/GenBank/DDBJ whole genome shotgun (WGS) entry which is preliminary data.</text>
</comment>
<dbReference type="EMBL" id="JBHTBS010000001">
    <property type="protein sequence ID" value="MFC7336334.1"/>
    <property type="molecule type" value="Genomic_DNA"/>
</dbReference>
<sequence>MKRLLPLFFLGSTFSGQAHESEVPYGIEIVTGYRSDYVYRGFSLADDLIEIQIGAELALSNEWLLDFGGWYGSGSRNFEEISAAFGIRYEKDDWDAGFNASWHGFENSLFQDGIDFGPSINWRPNADWRIGSAIRYDTGPDGWYGDLEAEWSKPVGGSSFVSILGGASATSDYYGRSGFNDFYTRIGWTYGVNDSVAFTPFVGSSVPLYSGGSTRLYAGIWFAVNF</sequence>
<accession>A0ABW2L4W4</accession>
<dbReference type="RefSeq" id="WP_379709354.1">
    <property type="nucleotide sequence ID" value="NZ_JBHTBS010000001.1"/>
</dbReference>
<evidence type="ECO:0008006" key="3">
    <source>
        <dbReference type="Google" id="ProtNLM"/>
    </source>
</evidence>
<reference evidence="2" key="1">
    <citation type="journal article" date="2019" name="Int. J. Syst. Evol. Microbiol.">
        <title>The Global Catalogue of Microorganisms (GCM) 10K type strain sequencing project: providing services to taxonomists for standard genome sequencing and annotation.</title>
        <authorList>
            <consortium name="The Broad Institute Genomics Platform"/>
            <consortium name="The Broad Institute Genome Sequencing Center for Infectious Disease"/>
            <person name="Wu L."/>
            <person name="Ma J."/>
        </authorList>
    </citation>
    <scope>NUCLEOTIDE SEQUENCE [LARGE SCALE GENOMIC DNA]</scope>
    <source>
        <strain evidence="2">CGMCC 4.1467</strain>
    </source>
</reference>
<evidence type="ECO:0000313" key="2">
    <source>
        <dbReference type="Proteomes" id="UP001596472"/>
    </source>
</evidence>
<protein>
    <recommendedName>
        <fullName evidence="3">Cellulose biosynthesis protein BcsS</fullName>
    </recommendedName>
</protein>
<keyword evidence="2" id="KW-1185">Reference proteome</keyword>
<name>A0ABW2L4W4_9BACT</name>